<dbReference type="Gene3D" id="3.40.50.1820">
    <property type="entry name" value="alpha/beta hydrolase"/>
    <property type="match status" value="1"/>
</dbReference>
<dbReference type="GO" id="GO:0016787">
    <property type="term" value="F:hydrolase activity"/>
    <property type="evidence" value="ECO:0007669"/>
    <property type="project" value="UniProtKB-KW"/>
</dbReference>
<sequence length="286" mass="31690">MSDIPQWYSAALAQRPELLSVEVEGTSIRYRAWGPQGATVVVLVHGGAAHSGWWDHIGPHLAAEHRVLAIDLSGHGDSGRRESYDLETWAREVLAVAGAESAEPPVVYGHSMGGFVALTAARDHGDRLRGAVAIDSPVHKLSAESTERRHQRVYDTPRYYPDRETILARFRTLPEDEVQLAYVMRHIAEGSVCEEAEGWRWKFDPRVFVNSMMEPEDLRGAACEVVLLRGERGMATIDITETVRERLGGTVPVTVIPDAGHHIMIDQPVALIAALQTLLGQWRPTR</sequence>
<dbReference type="PANTHER" id="PTHR43798">
    <property type="entry name" value="MONOACYLGLYCEROL LIPASE"/>
    <property type="match status" value="1"/>
</dbReference>
<dbReference type="Proteomes" id="UP000316988">
    <property type="component" value="Unassembled WGS sequence"/>
</dbReference>
<comment type="caution">
    <text evidence="2">The sequence shown here is derived from an EMBL/GenBank/DDBJ whole genome shotgun (WGS) entry which is preliminary data.</text>
</comment>
<evidence type="ECO:0000259" key="1">
    <source>
        <dbReference type="Pfam" id="PF12697"/>
    </source>
</evidence>
<evidence type="ECO:0000313" key="2">
    <source>
        <dbReference type="EMBL" id="TSD58721.1"/>
    </source>
</evidence>
<protein>
    <submittedName>
        <fullName evidence="2">Alpha/beta hydrolase</fullName>
    </submittedName>
</protein>
<evidence type="ECO:0000313" key="3">
    <source>
        <dbReference type="Proteomes" id="UP000316988"/>
    </source>
</evidence>
<dbReference type="GO" id="GO:0016020">
    <property type="term" value="C:membrane"/>
    <property type="evidence" value="ECO:0007669"/>
    <property type="project" value="TreeGrafter"/>
</dbReference>
<reference evidence="2 3" key="1">
    <citation type="submission" date="2019-07" db="EMBL/GenBank/DDBJ databases">
        <authorList>
            <person name="Zhao L.H."/>
        </authorList>
    </citation>
    <scope>NUCLEOTIDE SEQUENCE [LARGE SCALE GENOMIC DNA]</scope>
    <source>
        <strain evidence="2 3">Co35</strain>
    </source>
</reference>
<accession>A0A554RXA5</accession>
<dbReference type="InterPro" id="IPR050266">
    <property type="entry name" value="AB_hydrolase_sf"/>
</dbReference>
<keyword evidence="3" id="KW-1185">Reference proteome</keyword>
<dbReference type="OrthoDB" id="2987348at2"/>
<dbReference type="RefSeq" id="WP_143914125.1">
    <property type="nucleotide sequence ID" value="NZ_VLNT01000012.1"/>
</dbReference>
<name>A0A554RXA5_9ACTN</name>
<feature type="domain" description="AB hydrolase-1" evidence="1">
    <location>
        <begin position="41"/>
        <end position="274"/>
    </location>
</feature>
<dbReference type="EMBL" id="VLNT01000012">
    <property type="protein sequence ID" value="TSD58721.1"/>
    <property type="molecule type" value="Genomic_DNA"/>
</dbReference>
<dbReference type="PANTHER" id="PTHR43798:SF33">
    <property type="entry name" value="HYDROLASE, PUTATIVE (AFU_ORTHOLOGUE AFUA_2G14860)-RELATED"/>
    <property type="match status" value="1"/>
</dbReference>
<dbReference type="InterPro" id="IPR000073">
    <property type="entry name" value="AB_hydrolase_1"/>
</dbReference>
<keyword evidence="2" id="KW-0378">Hydrolase</keyword>
<dbReference type="AlphaFoldDB" id="A0A554RXA5"/>
<gene>
    <name evidence="2" type="ORF">FNM00_13765</name>
</gene>
<dbReference type="Pfam" id="PF12697">
    <property type="entry name" value="Abhydrolase_6"/>
    <property type="match status" value="1"/>
</dbReference>
<proteinExistence type="predicted"/>
<dbReference type="SUPFAM" id="SSF53474">
    <property type="entry name" value="alpha/beta-Hydrolases"/>
    <property type="match status" value="1"/>
</dbReference>
<organism evidence="2 3">
    <name type="scientific">Aeromicrobium piscarium</name>
    <dbReference type="NCBI Taxonomy" id="2590901"/>
    <lineage>
        <taxon>Bacteria</taxon>
        <taxon>Bacillati</taxon>
        <taxon>Actinomycetota</taxon>
        <taxon>Actinomycetes</taxon>
        <taxon>Propionibacteriales</taxon>
        <taxon>Nocardioidaceae</taxon>
        <taxon>Aeromicrobium</taxon>
    </lineage>
</organism>
<dbReference type="InterPro" id="IPR029058">
    <property type="entry name" value="AB_hydrolase_fold"/>
</dbReference>